<dbReference type="InterPro" id="IPR010869">
    <property type="entry name" value="DUF1501"/>
</dbReference>
<dbReference type="Pfam" id="PF07394">
    <property type="entry name" value="DUF1501"/>
    <property type="match status" value="1"/>
</dbReference>
<dbReference type="AlphaFoldDB" id="A0A517TDR6"/>
<dbReference type="SUPFAM" id="SSF53649">
    <property type="entry name" value="Alkaline phosphatase-like"/>
    <property type="match status" value="1"/>
</dbReference>
<proteinExistence type="predicted"/>
<gene>
    <name evidence="1" type="ORF">V22_37850</name>
</gene>
<dbReference type="Gene3D" id="3.40.720.10">
    <property type="entry name" value="Alkaline Phosphatase, subunit A"/>
    <property type="match status" value="1"/>
</dbReference>
<dbReference type="KEGG" id="chya:V22_37850"/>
<dbReference type="PANTHER" id="PTHR43737:SF1">
    <property type="entry name" value="DUF1501 DOMAIN-CONTAINING PROTEIN"/>
    <property type="match status" value="1"/>
</dbReference>
<evidence type="ECO:0000313" key="2">
    <source>
        <dbReference type="Proteomes" id="UP000319976"/>
    </source>
</evidence>
<keyword evidence="2" id="KW-1185">Reference proteome</keyword>
<dbReference type="Proteomes" id="UP000319976">
    <property type="component" value="Chromosome"/>
</dbReference>
<accession>A0A517TDR6</accession>
<dbReference type="InterPro" id="IPR017850">
    <property type="entry name" value="Alkaline_phosphatase_core_sf"/>
</dbReference>
<name>A0A517TDR6_9PLAN</name>
<dbReference type="PANTHER" id="PTHR43737">
    <property type="entry name" value="BLL7424 PROTEIN"/>
    <property type="match status" value="1"/>
</dbReference>
<sequence>MSYPVNGNAFPTRRGFLHQLSTGLSGIALASLMHDDNLIAAESSGAGGGGPIRPRIDPTHPYAPRDPHFQPKVKNVIVVFCSGACSQLDTFDYKPELIKHHGQPMPGAENLQTFQGAQGNLTKSPWKFRPYGESGKMISDLVPNIGAHADELCFVHSLTSKTNTHGPGENFMSTGYVLDGFPSMGAWITYALGSENENLPAYVAIPDPRGNPQSSVNNWGPGFLPAAYQGTDFNASSPIRNLSRPSGINSRTDQATRDYLSRLNDRFGDRFHGDAELAARVASYELAAKMQLTVPGVSDLSSEPAHILKSYGADDTENPLKASFARNCILARRLVEKGVRFVQLFNGAYQTGGEGVSNWDGHKHLEAQYSKHGPVLDQPVAGLLSDLKQRGLLEETLVVWCTEFGRMPTFQKGASGRDHNPAGFTAWMAGAGVKAPFSYGATDDFGYKAVENVATVYDFHATILHLLGLDHKRLSYYHNGFERRLTDVHGHVIHDVLG</sequence>
<evidence type="ECO:0008006" key="3">
    <source>
        <dbReference type="Google" id="ProtNLM"/>
    </source>
</evidence>
<dbReference type="RefSeq" id="WP_197439736.1">
    <property type="nucleotide sequence ID" value="NZ_CP036316.1"/>
</dbReference>
<organism evidence="1 2">
    <name type="scientific">Calycomorphotria hydatis</name>
    <dbReference type="NCBI Taxonomy" id="2528027"/>
    <lineage>
        <taxon>Bacteria</taxon>
        <taxon>Pseudomonadati</taxon>
        <taxon>Planctomycetota</taxon>
        <taxon>Planctomycetia</taxon>
        <taxon>Planctomycetales</taxon>
        <taxon>Planctomycetaceae</taxon>
        <taxon>Calycomorphotria</taxon>
    </lineage>
</organism>
<dbReference type="EMBL" id="CP036316">
    <property type="protein sequence ID" value="QDT66516.1"/>
    <property type="molecule type" value="Genomic_DNA"/>
</dbReference>
<reference evidence="1 2" key="1">
    <citation type="submission" date="2019-02" db="EMBL/GenBank/DDBJ databases">
        <title>Deep-cultivation of Planctomycetes and their phenomic and genomic characterization uncovers novel biology.</title>
        <authorList>
            <person name="Wiegand S."/>
            <person name="Jogler M."/>
            <person name="Boedeker C."/>
            <person name="Pinto D."/>
            <person name="Vollmers J."/>
            <person name="Rivas-Marin E."/>
            <person name="Kohn T."/>
            <person name="Peeters S.H."/>
            <person name="Heuer A."/>
            <person name="Rast P."/>
            <person name="Oberbeckmann S."/>
            <person name="Bunk B."/>
            <person name="Jeske O."/>
            <person name="Meyerdierks A."/>
            <person name="Storesund J.E."/>
            <person name="Kallscheuer N."/>
            <person name="Luecker S."/>
            <person name="Lage O.M."/>
            <person name="Pohl T."/>
            <person name="Merkel B.J."/>
            <person name="Hornburger P."/>
            <person name="Mueller R.-W."/>
            <person name="Bruemmer F."/>
            <person name="Labrenz M."/>
            <person name="Spormann A.M."/>
            <person name="Op den Camp H."/>
            <person name="Overmann J."/>
            <person name="Amann R."/>
            <person name="Jetten M.S.M."/>
            <person name="Mascher T."/>
            <person name="Medema M.H."/>
            <person name="Devos D.P."/>
            <person name="Kaster A.-K."/>
            <person name="Ovreas L."/>
            <person name="Rohde M."/>
            <person name="Galperin M.Y."/>
            <person name="Jogler C."/>
        </authorList>
    </citation>
    <scope>NUCLEOTIDE SEQUENCE [LARGE SCALE GENOMIC DNA]</scope>
    <source>
        <strain evidence="1 2">V22</strain>
    </source>
</reference>
<protein>
    <recommendedName>
        <fullName evidence="3">Sulfatase</fullName>
    </recommendedName>
</protein>
<evidence type="ECO:0000313" key="1">
    <source>
        <dbReference type="EMBL" id="QDT66516.1"/>
    </source>
</evidence>